<accession>A0A358DZZ0</accession>
<dbReference type="Gene3D" id="3.40.800.10">
    <property type="entry name" value="Ureohydrolase domain"/>
    <property type="match status" value="1"/>
</dbReference>
<dbReference type="RefSeq" id="WP_272965822.1">
    <property type="nucleotide sequence ID" value="NZ_CALBIY010000109.1"/>
</dbReference>
<dbReference type="AlphaFoldDB" id="A0A358DZZ0"/>
<dbReference type="EMBL" id="DNAN01000260">
    <property type="protein sequence ID" value="HAW75568.1"/>
    <property type="molecule type" value="Genomic_DNA"/>
</dbReference>
<keyword evidence="1" id="KW-0479">Metal-binding</keyword>
<dbReference type="GO" id="GO:0033389">
    <property type="term" value="P:putrescine biosynthetic process from arginine, via agmatine"/>
    <property type="evidence" value="ECO:0007669"/>
    <property type="project" value="TreeGrafter"/>
</dbReference>
<feature type="chain" id="PRO_5036067677" evidence="4">
    <location>
        <begin position="28"/>
        <end position="489"/>
    </location>
</feature>
<reference evidence="7 8" key="1">
    <citation type="journal article" date="2018" name="Nat. Biotechnol.">
        <title>A standardized bacterial taxonomy based on genome phylogeny substantially revises the tree of life.</title>
        <authorList>
            <person name="Parks D.H."/>
            <person name="Chuvochina M."/>
            <person name="Waite D.W."/>
            <person name="Rinke C."/>
            <person name="Skarshewski A."/>
            <person name="Chaumeil P.A."/>
            <person name="Hugenholtz P."/>
        </authorList>
    </citation>
    <scope>NUCLEOTIDE SEQUENCE [LARGE SCALE GENOMIC DNA]</scope>
    <source>
        <strain evidence="6">UBA11621</strain>
        <strain evidence="5">UBA11978</strain>
    </source>
</reference>
<dbReference type="PANTHER" id="PTHR11358">
    <property type="entry name" value="ARGINASE/AGMATINASE"/>
    <property type="match status" value="1"/>
</dbReference>
<keyword evidence="4" id="KW-0732">Signal</keyword>
<evidence type="ECO:0000313" key="8">
    <source>
        <dbReference type="Proteomes" id="UP000264779"/>
    </source>
</evidence>
<dbReference type="InterPro" id="IPR023696">
    <property type="entry name" value="Ureohydrolase_dom_sf"/>
</dbReference>
<evidence type="ECO:0000256" key="3">
    <source>
        <dbReference type="PROSITE-ProRule" id="PRU00742"/>
    </source>
</evidence>
<dbReference type="STRING" id="589873.EP12_00770"/>
<evidence type="ECO:0000313" key="6">
    <source>
        <dbReference type="EMBL" id="HBU51737.1"/>
    </source>
</evidence>
<dbReference type="PROSITE" id="PS51257">
    <property type="entry name" value="PROKAR_LIPOPROTEIN"/>
    <property type="match status" value="1"/>
</dbReference>
<organism evidence="6 8">
    <name type="scientific">Alteromonas australica</name>
    <dbReference type="NCBI Taxonomy" id="589873"/>
    <lineage>
        <taxon>Bacteria</taxon>
        <taxon>Pseudomonadati</taxon>
        <taxon>Pseudomonadota</taxon>
        <taxon>Gammaproteobacteria</taxon>
        <taxon>Alteromonadales</taxon>
        <taxon>Alteromonadaceae</taxon>
        <taxon>Alteromonas/Salinimonas group</taxon>
        <taxon>Alteromonas</taxon>
    </lineage>
</organism>
<comment type="caution">
    <text evidence="6">The sequence shown here is derived from an EMBL/GenBank/DDBJ whole genome shotgun (WGS) entry which is preliminary data.</text>
</comment>
<dbReference type="EMBL" id="DONK01000157">
    <property type="protein sequence ID" value="HBU51737.1"/>
    <property type="molecule type" value="Genomic_DNA"/>
</dbReference>
<comment type="similarity">
    <text evidence="3">Belongs to the arginase family.</text>
</comment>
<evidence type="ECO:0000256" key="2">
    <source>
        <dbReference type="ARBA" id="ARBA00022801"/>
    </source>
</evidence>
<dbReference type="PROSITE" id="PS51409">
    <property type="entry name" value="ARGINASE_2"/>
    <property type="match status" value="1"/>
</dbReference>
<dbReference type="InterPro" id="IPR006035">
    <property type="entry name" value="Ureohydrolase"/>
</dbReference>
<keyword evidence="2" id="KW-0378">Hydrolase</keyword>
<feature type="signal peptide" evidence="4">
    <location>
        <begin position="1"/>
        <end position="27"/>
    </location>
</feature>
<dbReference type="Pfam" id="PF00491">
    <property type="entry name" value="Arginase"/>
    <property type="match status" value="1"/>
</dbReference>
<dbReference type="PRINTS" id="PR00116">
    <property type="entry name" value="ARGINASE"/>
</dbReference>
<evidence type="ECO:0000256" key="1">
    <source>
        <dbReference type="ARBA" id="ARBA00022723"/>
    </source>
</evidence>
<protein>
    <submittedName>
        <fullName evidence="6">Formiminoglutamase</fullName>
    </submittedName>
</protein>
<name>A0A358DZZ0_9ALTE</name>
<proteinExistence type="inferred from homology"/>
<sequence>MKRLHIERKSNILCAAVGAALMLSACASTTKAERTPMPEVAISANTQLLTDQELAFINASDELVLYNLTPEKLAVKLAEKSPQEAKQLVQALMQTSAQRRYQANHTASKATPAEGIEEPLAYLADSDIIPLNPEAGGYNRQRVLQPALFDRYKREPGPFSLKRYLNEEGGIPTFANAPVAIRKADLVAGAVDVAFVGVPLALGSGWRDDKHAPTLLRGMYGLSGYSVEGGIDPTLAMQVADYGNIAVDNMSPELNIEHITQQLTDMLEAGTIPFIVGGDHSIMFSSVSAVAGHFSDTPVSVLHLDAHYRGERDKDHFYSDEQSVANLLEASVIEGENLIQVGLRGASQNKSALMWLRENSVKYHTMAQVERDSWPVVMEQALTELSASAGKTFVSFDMSVVDPAFVSGSGQPVAGGISVRQAMTLVRRACAETEVAGFEMLGVAPFLDLSYNTALSANQIMHACLTGIAMRKSGMDNANYIDPMALSHQ</sequence>
<evidence type="ECO:0000256" key="4">
    <source>
        <dbReference type="SAM" id="SignalP"/>
    </source>
</evidence>
<gene>
    <name evidence="5" type="ORF">DCW74_07525</name>
    <name evidence="6" type="ORF">DEB45_10790</name>
</gene>
<evidence type="ECO:0000313" key="5">
    <source>
        <dbReference type="EMBL" id="HAW75568.1"/>
    </source>
</evidence>
<dbReference type="GO" id="GO:0008783">
    <property type="term" value="F:agmatinase activity"/>
    <property type="evidence" value="ECO:0007669"/>
    <property type="project" value="TreeGrafter"/>
</dbReference>
<dbReference type="GO" id="GO:0046872">
    <property type="term" value="F:metal ion binding"/>
    <property type="evidence" value="ECO:0007669"/>
    <property type="project" value="UniProtKB-KW"/>
</dbReference>
<dbReference type="Proteomes" id="UP000264779">
    <property type="component" value="Unassembled WGS sequence"/>
</dbReference>
<dbReference type="PANTHER" id="PTHR11358:SF26">
    <property type="entry name" value="GUANIDINO ACID HYDROLASE, MITOCHONDRIAL"/>
    <property type="match status" value="1"/>
</dbReference>
<dbReference type="Proteomes" id="UP000263517">
    <property type="component" value="Unassembled WGS sequence"/>
</dbReference>
<dbReference type="CDD" id="cd09990">
    <property type="entry name" value="Agmatinase-like"/>
    <property type="match status" value="1"/>
</dbReference>
<dbReference type="SUPFAM" id="SSF52768">
    <property type="entry name" value="Arginase/deacetylase"/>
    <property type="match status" value="1"/>
</dbReference>
<evidence type="ECO:0000313" key="7">
    <source>
        <dbReference type="Proteomes" id="UP000263517"/>
    </source>
</evidence>